<dbReference type="InterPro" id="IPR000868">
    <property type="entry name" value="Isochorismatase-like_dom"/>
</dbReference>
<dbReference type="InterPro" id="IPR036380">
    <property type="entry name" value="Isochorismatase-like_sf"/>
</dbReference>
<dbReference type="CDD" id="cd01012">
    <property type="entry name" value="YcaC_related"/>
    <property type="match status" value="1"/>
</dbReference>
<dbReference type="Gene3D" id="3.40.50.850">
    <property type="entry name" value="Isochorismatase-like"/>
    <property type="match status" value="1"/>
</dbReference>
<dbReference type="FunFam" id="3.40.50.850:FF:000001">
    <property type="entry name" value="Isochorismatase domain-containing protein 1"/>
    <property type="match status" value="1"/>
</dbReference>
<dbReference type="AlphaFoldDB" id="A0A9N8ZHS7"/>
<feature type="domain" description="Isochorismatase-like" evidence="2">
    <location>
        <begin position="17"/>
        <end position="164"/>
    </location>
</feature>
<evidence type="ECO:0000313" key="4">
    <source>
        <dbReference type="Proteomes" id="UP000789572"/>
    </source>
</evidence>
<proteinExistence type="inferred from homology"/>
<dbReference type="PANTHER" id="PTHR14119:SF3">
    <property type="entry name" value="ISOCHORISMATASE DOMAIN-CONTAINING PROTEIN 2"/>
    <property type="match status" value="1"/>
</dbReference>
<gene>
    <name evidence="3" type="ORF">POCULU_LOCUS2333</name>
</gene>
<dbReference type="OrthoDB" id="269496at2759"/>
<comment type="similarity">
    <text evidence="1">Belongs to the isochorismatase family.</text>
</comment>
<evidence type="ECO:0000313" key="3">
    <source>
        <dbReference type="EMBL" id="CAG8496189.1"/>
    </source>
</evidence>
<keyword evidence="4" id="KW-1185">Reference proteome</keyword>
<dbReference type="EMBL" id="CAJVPJ010000212">
    <property type="protein sequence ID" value="CAG8496189.1"/>
    <property type="molecule type" value="Genomic_DNA"/>
</dbReference>
<evidence type="ECO:0000256" key="1">
    <source>
        <dbReference type="ARBA" id="ARBA00006336"/>
    </source>
</evidence>
<reference evidence="3" key="1">
    <citation type="submission" date="2021-06" db="EMBL/GenBank/DDBJ databases">
        <authorList>
            <person name="Kallberg Y."/>
            <person name="Tangrot J."/>
            <person name="Rosling A."/>
        </authorList>
    </citation>
    <scope>NUCLEOTIDE SEQUENCE</scope>
    <source>
        <strain evidence="3">IA702</strain>
    </source>
</reference>
<dbReference type="InterPro" id="IPR050993">
    <property type="entry name" value="Isochorismatase_domain"/>
</dbReference>
<dbReference type="PANTHER" id="PTHR14119">
    <property type="entry name" value="HYDROLASE"/>
    <property type="match status" value="1"/>
</dbReference>
<organism evidence="3 4">
    <name type="scientific">Paraglomus occultum</name>
    <dbReference type="NCBI Taxonomy" id="144539"/>
    <lineage>
        <taxon>Eukaryota</taxon>
        <taxon>Fungi</taxon>
        <taxon>Fungi incertae sedis</taxon>
        <taxon>Mucoromycota</taxon>
        <taxon>Glomeromycotina</taxon>
        <taxon>Glomeromycetes</taxon>
        <taxon>Paraglomerales</taxon>
        <taxon>Paraglomeraceae</taxon>
        <taxon>Paraglomus</taxon>
    </lineage>
</organism>
<comment type="caution">
    <text evidence="3">The sequence shown here is derived from an EMBL/GenBank/DDBJ whole genome shotgun (WGS) entry which is preliminary data.</text>
</comment>
<dbReference type="SUPFAM" id="SSF52499">
    <property type="entry name" value="Isochorismatase-like hydrolases"/>
    <property type="match status" value="1"/>
</dbReference>
<sequence length="204" mass="22883">MATSIFRRAAKLDQSSTAFFLCDIQEKFRQHIYQFPSLISTATKMIKAAKIMEIPMVVTEQNPQGLGHTVSELDVTGAKLNVSKSKFSMFVPEVKNWLEASSVKSVVLFGIESHVCVLQTAIDLLDSNYEVYVLNDGISSMNYPEIDIAVSRMRHAGAHITTSESIIFQILGDSRNEKFKSISNLIKETKEETLNNKLLFRSTL</sequence>
<protein>
    <submittedName>
        <fullName evidence="3">8796_t:CDS:1</fullName>
    </submittedName>
</protein>
<accession>A0A9N8ZHS7</accession>
<name>A0A9N8ZHS7_9GLOM</name>
<dbReference type="Proteomes" id="UP000789572">
    <property type="component" value="Unassembled WGS sequence"/>
</dbReference>
<evidence type="ECO:0000259" key="2">
    <source>
        <dbReference type="Pfam" id="PF00857"/>
    </source>
</evidence>
<dbReference type="Pfam" id="PF00857">
    <property type="entry name" value="Isochorismatase"/>
    <property type="match status" value="1"/>
</dbReference>